<feature type="domain" description="Gem-associated protein 5 second beta-propeller" evidence="6">
    <location>
        <begin position="377"/>
        <end position="689"/>
    </location>
</feature>
<feature type="region of interest" description="Disordered" evidence="4">
    <location>
        <begin position="707"/>
        <end position="755"/>
    </location>
</feature>
<dbReference type="PANTHER" id="PTHR46362">
    <property type="entry name" value="GEM-ASSOCIATED PROTEIN 5"/>
    <property type="match status" value="1"/>
</dbReference>
<name>A0ABM1IWS8_POLDO</name>
<evidence type="ECO:0000256" key="1">
    <source>
        <dbReference type="ARBA" id="ARBA00022574"/>
    </source>
</evidence>
<feature type="repeat" description="WD" evidence="3">
    <location>
        <begin position="622"/>
        <end position="664"/>
    </location>
</feature>
<dbReference type="Proteomes" id="UP000694924">
    <property type="component" value="Unplaced"/>
</dbReference>
<evidence type="ECO:0000259" key="5">
    <source>
        <dbReference type="Pfam" id="PF23774"/>
    </source>
</evidence>
<gene>
    <name evidence="8" type="primary">LOC107070724</name>
</gene>
<dbReference type="SMART" id="SM00320">
    <property type="entry name" value="WD40"/>
    <property type="match status" value="11"/>
</dbReference>
<dbReference type="RefSeq" id="XP_015184665.1">
    <property type="nucleotide sequence ID" value="XM_015329179.1"/>
</dbReference>
<dbReference type="Pfam" id="PF23774">
    <property type="entry name" value="TPR_GEMI5"/>
    <property type="match status" value="1"/>
</dbReference>
<evidence type="ECO:0000256" key="2">
    <source>
        <dbReference type="ARBA" id="ARBA00022737"/>
    </source>
</evidence>
<dbReference type="PANTHER" id="PTHR46362:SF1">
    <property type="entry name" value="GEM-ASSOCIATED PROTEIN 5"/>
    <property type="match status" value="1"/>
</dbReference>
<feature type="compositionally biased region" description="Basic residues" evidence="4">
    <location>
        <begin position="707"/>
        <end position="721"/>
    </location>
</feature>
<keyword evidence="7" id="KW-1185">Reference proteome</keyword>
<feature type="repeat" description="WD" evidence="3">
    <location>
        <begin position="52"/>
        <end position="98"/>
    </location>
</feature>
<dbReference type="SUPFAM" id="SSF50978">
    <property type="entry name" value="WD40 repeat-like"/>
    <property type="match status" value="2"/>
</dbReference>
<dbReference type="InterPro" id="IPR001680">
    <property type="entry name" value="WD40_rpt"/>
</dbReference>
<evidence type="ECO:0000313" key="8">
    <source>
        <dbReference type="RefSeq" id="XP_015184665.1"/>
    </source>
</evidence>
<dbReference type="PROSITE" id="PS50294">
    <property type="entry name" value="WD_REPEATS_REGION"/>
    <property type="match status" value="2"/>
</dbReference>
<evidence type="ECO:0000259" key="6">
    <source>
        <dbReference type="Pfam" id="PF23775"/>
    </source>
</evidence>
<organism evidence="7 8">
    <name type="scientific">Polistes dominula</name>
    <name type="common">European paper wasp</name>
    <name type="synonym">Vespa dominula</name>
    <dbReference type="NCBI Taxonomy" id="743375"/>
    <lineage>
        <taxon>Eukaryota</taxon>
        <taxon>Metazoa</taxon>
        <taxon>Ecdysozoa</taxon>
        <taxon>Arthropoda</taxon>
        <taxon>Hexapoda</taxon>
        <taxon>Insecta</taxon>
        <taxon>Pterygota</taxon>
        <taxon>Neoptera</taxon>
        <taxon>Endopterygota</taxon>
        <taxon>Hymenoptera</taxon>
        <taxon>Apocrita</taxon>
        <taxon>Aculeata</taxon>
        <taxon>Vespoidea</taxon>
        <taxon>Vespidae</taxon>
        <taxon>Polistinae</taxon>
        <taxon>Polistini</taxon>
        <taxon>Polistes</taxon>
    </lineage>
</organism>
<dbReference type="InterPro" id="IPR052640">
    <property type="entry name" value="Gemin-5"/>
</dbReference>
<dbReference type="InterPro" id="IPR019775">
    <property type="entry name" value="WD40_repeat_CS"/>
</dbReference>
<evidence type="ECO:0000256" key="3">
    <source>
        <dbReference type="PROSITE-ProRule" id="PRU00221"/>
    </source>
</evidence>
<reference evidence="8" key="1">
    <citation type="submission" date="2025-08" db="UniProtKB">
        <authorList>
            <consortium name="RefSeq"/>
        </authorList>
    </citation>
    <scope>IDENTIFICATION</scope>
    <source>
        <tissue evidence="8">Whole body</tissue>
    </source>
</reference>
<protein>
    <submittedName>
        <fullName evidence="8">Gem-associated protein 5</fullName>
    </submittedName>
</protein>
<keyword evidence="2" id="KW-0677">Repeat</keyword>
<dbReference type="InterPro" id="IPR015943">
    <property type="entry name" value="WD40/YVTN_repeat-like_dom_sf"/>
</dbReference>
<feature type="repeat" description="WD" evidence="3">
    <location>
        <begin position="665"/>
        <end position="707"/>
    </location>
</feature>
<dbReference type="Pfam" id="PF00400">
    <property type="entry name" value="WD40"/>
    <property type="match status" value="1"/>
</dbReference>
<feature type="compositionally biased region" description="Polar residues" evidence="4">
    <location>
        <begin position="726"/>
        <end position="748"/>
    </location>
</feature>
<feature type="domain" description="Gem-associated protein 5 TPR" evidence="5">
    <location>
        <begin position="823"/>
        <end position="1026"/>
    </location>
</feature>
<dbReference type="Gene3D" id="2.130.10.10">
    <property type="entry name" value="YVTN repeat-like/Quinoprotein amine dehydrogenase"/>
    <property type="match status" value="2"/>
</dbReference>
<keyword evidence="1 3" id="KW-0853">WD repeat</keyword>
<dbReference type="InterPro" id="IPR056424">
    <property type="entry name" value="Beta-prop_GEMI5_2nd"/>
</dbReference>
<evidence type="ECO:0000256" key="4">
    <source>
        <dbReference type="SAM" id="MobiDB-lite"/>
    </source>
</evidence>
<evidence type="ECO:0000313" key="7">
    <source>
        <dbReference type="Proteomes" id="UP000694924"/>
    </source>
</evidence>
<dbReference type="GeneID" id="107070724"/>
<dbReference type="PROSITE" id="PS50082">
    <property type="entry name" value="WD_REPEATS_2"/>
    <property type="match status" value="3"/>
</dbReference>
<accession>A0ABM1IWS8</accession>
<proteinExistence type="predicted"/>
<sequence>MNEITLPPSPNWYLNNICACSKDGTIAWGSNNSIVIARRQQNSKILNYSIIKDAYKERINVLSFSPEYGEDNKNLLVSGADEHTVKIWNLDNNSTIMAYSFPNTNHTVVGVDWCIKDPNIIYCISNDGILISWTIHCNTCIEILRLQKVTVTCLSTCPHDCNLIAIGSKTGLVYIVDTRGTGTIRYRLRGHDTEICSLSWCPVEHNILTDEKNKDYLLASGGRDKSIFLWRAGGDGRYESELTLPNSSFESRYTRNKLNKYSSNNNSNWTSVCWASPTLLLTSSFWGEILAWNLNTIEDAKPKLVHSRHNRAVFFICKEPNINKTSDDSSENNNSVTVWSSSLDRRIVCCNIKKDSIKIKYDITSQGGYVYSIAACPLETSLIAFGVGDAMLRIWNLSEEHKTLFDITVFWQKIKGSIKSIAWHPTKENLVAYGTSEGRIGVLDISSNKPPILYRKYYTKTVYTLQWGPYHNSEIYTLYSCGELDLIHYSPNQPSQEPVVIFEKKCTEFSWNPSYSILAVAFKNGTIRFYNRKFEECGYLSSTMNSSIFSFKWHPDSTTTDLNFSHFRNYMAVSYADCFITILNLSDLVEKIDEANRSPELIDVVNDSEISSKVVGKVFTTLNGHSEQIADCAWNPHLSGYLVSCSYDCTAQVWNVDKQEVIATFVNHQGPVYSCMWSPIDPDVIITGSADLTLRLWKISSQSVVKPKQKSKKNTSVKIKQRLKENSNTGSNSSNVENIKTSEVTTEQKPLETEKNQTEISMATTKEVNKKSKEKKSYFPIQSKVMNTKLAILKSIKSLIKDEDHFLNLDYKTKEATTQPTLLSEEAILSEIFNSEKSVLTTQNNHMAVTEMSMWYGKLEENLEIAVKEKRLNDTLVSLSPSLSMKTWRTMCEAYANQLILESNPTKAVSYLLCIHKIYEAINVFQDAKMYKEAYCLAKSQLDTNDEIITKILENWATYESGKGHLEGAAHCYVKLGSYSEAASLLARRKDVDSLIIASKLALLSDENVLSKSLAEQALIESLKNSAVSNAKYIIERFPQVKYLEVLINAYEMLKKIINIDINESTICTWIKGKLEFDVLQVFGDYCEQYKNYYNDLCQYNFNQVIDNQPTLWISASSELAMAFICDSTEKRLTHLINLYTTFYKFELQHRNHGNYFIKVLLHLDTKSPIKSDSIYEGKYTLSKSLRAYLCVGLLNWIVDKKNKISINDQSIEIIELIEDLLEDIFEKQTVRFWFLTSEISKLETQIFNTLGKKERSSESSAIEDETVLIQKLDSMKNEKKQFINERINSPNPILAYTKANDLIDKFPSETFISTFAEKLDKLWTNATS</sequence>
<dbReference type="InterPro" id="IPR056421">
    <property type="entry name" value="TPR_GEMI5"/>
</dbReference>
<dbReference type="Pfam" id="PF23775">
    <property type="entry name" value="Beta-prop_RIG_2nd"/>
    <property type="match status" value="1"/>
</dbReference>
<dbReference type="PROSITE" id="PS00678">
    <property type="entry name" value="WD_REPEATS_1"/>
    <property type="match status" value="1"/>
</dbReference>
<dbReference type="InterPro" id="IPR036322">
    <property type="entry name" value="WD40_repeat_dom_sf"/>
</dbReference>